<feature type="transmembrane region" description="Helical" evidence="1">
    <location>
        <begin position="12"/>
        <end position="36"/>
    </location>
</feature>
<evidence type="ECO:0000313" key="2">
    <source>
        <dbReference type="EMBL" id="MFC4555360.1"/>
    </source>
</evidence>
<proteinExistence type="predicted"/>
<sequence>MSGLAETAGVAVTAVGCGAVGGIFFAFDTVVMPALARLPGTGGADTMRAINVAAVRPGLMTAMFGTAALSVGVLVLAARSDDGVRAALLAGGAGAYLVGVIGTTVVRNVPLNDALAADRTGEVWPRYLRSWGRANRVRTASGLLAAGALAAAVGRG</sequence>
<dbReference type="RefSeq" id="WP_122823813.1">
    <property type="nucleotide sequence ID" value="NZ_CP033325.1"/>
</dbReference>
<keyword evidence="1" id="KW-0812">Transmembrane</keyword>
<organism evidence="2 3">
    <name type="scientific">Georgenia faecalis</name>
    <dbReference type="NCBI Taxonomy" id="2483799"/>
    <lineage>
        <taxon>Bacteria</taxon>
        <taxon>Bacillati</taxon>
        <taxon>Actinomycetota</taxon>
        <taxon>Actinomycetes</taxon>
        <taxon>Micrococcales</taxon>
        <taxon>Bogoriellaceae</taxon>
        <taxon>Georgenia</taxon>
    </lineage>
</organism>
<reference evidence="3" key="1">
    <citation type="journal article" date="2019" name="Int. J. Syst. Evol. Microbiol.">
        <title>The Global Catalogue of Microorganisms (GCM) 10K type strain sequencing project: providing services to taxonomists for standard genome sequencing and annotation.</title>
        <authorList>
            <consortium name="The Broad Institute Genomics Platform"/>
            <consortium name="The Broad Institute Genome Sequencing Center for Infectious Disease"/>
            <person name="Wu L."/>
            <person name="Ma J."/>
        </authorList>
    </citation>
    <scope>NUCLEOTIDE SEQUENCE [LARGE SCALE GENOMIC DNA]</scope>
    <source>
        <strain evidence="3">JCM 3369</strain>
    </source>
</reference>
<name>A0ABV9DBD5_9MICO</name>
<keyword evidence="1" id="KW-0472">Membrane</keyword>
<dbReference type="InterPro" id="IPR013901">
    <property type="entry name" value="Anthrone_oxy"/>
</dbReference>
<comment type="caution">
    <text evidence="2">The sequence shown here is derived from an EMBL/GenBank/DDBJ whole genome shotgun (WGS) entry which is preliminary data.</text>
</comment>
<dbReference type="EMBL" id="JBHSGF010000005">
    <property type="protein sequence ID" value="MFC4555360.1"/>
    <property type="molecule type" value="Genomic_DNA"/>
</dbReference>
<protein>
    <submittedName>
        <fullName evidence="2">DUF1772 domain-containing protein</fullName>
    </submittedName>
</protein>
<accession>A0ABV9DBD5</accession>
<evidence type="ECO:0000313" key="3">
    <source>
        <dbReference type="Proteomes" id="UP001595955"/>
    </source>
</evidence>
<evidence type="ECO:0000256" key="1">
    <source>
        <dbReference type="SAM" id="Phobius"/>
    </source>
</evidence>
<feature type="transmembrane region" description="Helical" evidence="1">
    <location>
        <begin position="57"/>
        <end position="78"/>
    </location>
</feature>
<keyword evidence="1" id="KW-1133">Transmembrane helix</keyword>
<keyword evidence="3" id="KW-1185">Reference proteome</keyword>
<dbReference type="Proteomes" id="UP001595955">
    <property type="component" value="Unassembled WGS sequence"/>
</dbReference>
<feature type="transmembrane region" description="Helical" evidence="1">
    <location>
        <begin position="84"/>
        <end position="106"/>
    </location>
</feature>
<dbReference type="Pfam" id="PF08592">
    <property type="entry name" value="Anthrone_oxy"/>
    <property type="match status" value="1"/>
</dbReference>
<gene>
    <name evidence="2" type="ORF">ACFO3F_08875</name>
</gene>